<evidence type="ECO:0000256" key="8">
    <source>
        <dbReference type="RuleBase" id="RU004011"/>
    </source>
</evidence>
<evidence type="ECO:0000256" key="7">
    <source>
        <dbReference type="PROSITE-ProRule" id="PRU00706"/>
    </source>
</evidence>
<dbReference type="NCBIfam" id="NF001908">
    <property type="entry name" value="PRK00668.1"/>
    <property type="match status" value="1"/>
</dbReference>
<dbReference type="GO" id="GO:0006183">
    <property type="term" value="P:GTP biosynthetic process"/>
    <property type="evidence" value="ECO:0007669"/>
    <property type="project" value="InterPro"/>
</dbReference>
<dbReference type="Proteomes" id="UP000293045">
    <property type="component" value="Unassembled WGS sequence"/>
</dbReference>
<dbReference type="FunFam" id="3.30.70.141:FF:000002">
    <property type="entry name" value="Nucleoside diphosphate kinase"/>
    <property type="match status" value="1"/>
</dbReference>
<comment type="cofactor">
    <cofactor evidence="1">
        <name>Mg(2+)</name>
        <dbReference type="ChEBI" id="CHEBI:18420"/>
    </cofactor>
</comment>
<dbReference type="InterPro" id="IPR001564">
    <property type="entry name" value="Nucleoside_diP_kinase"/>
</dbReference>
<sequence length="140" mass="15927">MERTFIMIKPDGVKRKMIGEIFKRFEQKGYKLESIKSLVPGVEIIRRHYKEHINKPFYKSLEEFMTSGMVIPMVWSGINIISGARKISGATNPNDADIGTIRGDYATEVDNNLVHTSDSPKSAEEEINTWFDVSELKSSN</sequence>
<dbReference type="Gene3D" id="3.30.70.141">
    <property type="entry name" value="Nucleoside diphosphate kinase-like domain"/>
    <property type="match status" value="1"/>
</dbReference>
<accession>A0A4Q9KWI9</accession>
<dbReference type="PROSITE" id="PS51374">
    <property type="entry name" value="NDPK_LIKE"/>
    <property type="match status" value="1"/>
</dbReference>
<feature type="binding site" evidence="7">
    <location>
        <position position="57"/>
    </location>
    <ligand>
        <name>ATP</name>
        <dbReference type="ChEBI" id="CHEBI:30616"/>
    </ligand>
</feature>
<dbReference type="InterPro" id="IPR034907">
    <property type="entry name" value="NDK-like_dom"/>
</dbReference>
<dbReference type="CDD" id="cd04413">
    <property type="entry name" value="NDPk_I"/>
    <property type="match status" value="1"/>
</dbReference>
<dbReference type="GO" id="GO:0006241">
    <property type="term" value="P:CTP biosynthetic process"/>
    <property type="evidence" value="ECO:0007669"/>
    <property type="project" value="InterPro"/>
</dbReference>
<comment type="similarity">
    <text evidence="2 7 8">Belongs to the NDK family.</text>
</comment>
<dbReference type="SMART" id="SM00562">
    <property type="entry name" value="NDK"/>
    <property type="match status" value="1"/>
</dbReference>
<feature type="binding site" evidence="7">
    <location>
        <position position="102"/>
    </location>
    <ligand>
        <name>ATP</name>
        <dbReference type="ChEBI" id="CHEBI:30616"/>
    </ligand>
</feature>
<dbReference type="PANTHER" id="PTHR11349">
    <property type="entry name" value="NUCLEOSIDE DIPHOSPHATE KINASE"/>
    <property type="match status" value="1"/>
</dbReference>
<protein>
    <recommendedName>
        <fullName evidence="4">Nucleoside diphosphate kinase</fullName>
        <ecNumber evidence="3">2.7.4.6</ecNumber>
    </recommendedName>
</protein>
<dbReference type="EMBL" id="PIXR01002077">
    <property type="protein sequence ID" value="TBT99282.1"/>
    <property type="molecule type" value="Genomic_DNA"/>
</dbReference>
<gene>
    <name evidence="10" type="ORF">CWI39_2077p0020</name>
</gene>
<name>A0A4Q9KWI9_9MICR</name>
<feature type="binding site" evidence="7">
    <location>
        <position position="112"/>
    </location>
    <ligand>
        <name>ATP</name>
        <dbReference type="ChEBI" id="CHEBI:30616"/>
    </ligand>
</feature>
<dbReference type="GO" id="GO:0004550">
    <property type="term" value="F:nucleoside diphosphate kinase activity"/>
    <property type="evidence" value="ECO:0007669"/>
    <property type="project" value="UniProtKB-EC"/>
</dbReference>
<organism evidence="10 11">
    <name type="scientific">Hamiltosporidium magnivora</name>
    <dbReference type="NCBI Taxonomy" id="148818"/>
    <lineage>
        <taxon>Eukaryota</taxon>
        <taxon>Fungi</taxon>
        <taxon>Fungi incertae sedis</taxon>
        <taxon>Microsporidia</taxon>
        <taxon>Dubosqiidae</taxon>
        <taxon>Hamiltosporidium</taxon>
    </lineage>
</organism>
<evidence type="ECO:0000256" key="6">
    <source>
        <dbReference type="ARBA" id="ARBA00022777"/>
    </source>
</evidence>
<dbReference type="AlphaFoldDB" id="A0A4Q9KWI9"/>
<feature type="binding site" evidence="7">
    <location>
        <position position="91"/>
    </location>
    <ligand>
        <name>ATP</name>
        <dbReference type="ChEBI" id="CHEBI:30616"/>
    </ligand>
</feature>
<dbReference type="HAMAP" id="MF_00451">
    <property type="entry name" value="NDP_kinase"/>
    <property type="match status" value="1"/>
</dbReference>
<evidence type="ECO:0000313" key="10">
    <source>
        <dbReference type="EMBL" id="TBT99282.1"/>
    </source>
</evidence>
<dbReference type="VEuPathDB" id="MicrosporidiaDB:CWI39_2077p0020"/>
<dbReference type="VEuPathDB" id="MicrosporidiaDB:CWI36_0605p0030"/>
<evidence type="ECO:0000256" key="3">
    <source>
        <dbReference type="ARBA" id="ARBA00012966"/>
    </source>
</evidence>
<keyword evidence="5" id="KW-0808">Transferase</keyword>
<feature type="active site" description="Pros-phosphohistidine intermediate" evidence="7">
    <location>
        <position position="115"/>
    </location>
</feature>
<keyword evidence="6 10" id="KW-0418">Kinase</keyword>
<dbReference type="InterPro" id="IPR036850">
    <property type="entry name" value="NDK-like_dom_sf"/>
</dbReference>
<evidence type="ECO:0000259" key="9">
    <source>
        <dbReference type="SMART" id="SM00562"/>
    </source>
</evidence>
<evidence type="ECO:0000256" key="4">
    <source>
        <dbReference type="ARBA" id="ARBA00017632"/>
    </source>
</evidence>
<feature type="binding site" evidence="7">
    <location>
        <position position="85"/>
    </location>
    <ligand>
        <name>ATP</name>
        <dbReference type="ChEBI" id="CHEBI:30616"/>
    </ligand>
</feature>
<evidence type="ECO:0000256" key="5">
    <source>
        <dbReference type="ARBA" id="ARBA00022679"/>
    </source>
</evidence>
<evidence type="ECO:0000256" key="1">
    <source>
        <dbReference type="ARBA" id="ARBA00001946"/>
    </source>
</evidence>
<evidence type="ECO:0000313" key="11">
    <source>
        <dbReference type="Proteomes" id="UP000293045"/>
    </source>
</evidence>
<dbReference type="Pfam" id="PF00334">
    <property type="entry name" value="NDK"/>
    <property type="match status" value="1"/>
</dbReference>
<dbReference type="EC" id="2.7.4.6" evidence="3"/>
<reference evidence="10 11" key="1">
    <citation type="submission" date="2017-12" db="EMBL/GenBank/DDBJ databases">
        <authorList>
            <person name="Pombert J.-F."/>
            <person name="Haag K.L."/>
            <person name="Ebert D."/>
        </authorList>
    </citation>
    <scope>NUCLEOTIDE SEQUENCE [LARGE SCALE GENOMIC DNA]</scope>
    <source>
        <strain evidence="10">IL-BN-2</strain>
    </source>
</reference>
<feature type="domain" description="Nucleoside diphosphate kinase-like" evidence="9">
    <location>
        <begin position="1"/>
        <end position="138"/>
    </location>
</feature>
<proteinExistence type="inferred from homology"/>
<dbReference type="GO" id="GO:0006228">
    <property type="term" value="P:UTP biosynthetic process"/>
    <property type="evidence" value="ECO:0007669"/>
    <property type="project" value="InterPro"/>
</dbReference>
<dbReference type="PRINTS" id="PR01243">
    <property type="entry name" value="NUCDPKINASE"/>
</dbReference>
<dbReference type="SUPFAM" id="SSF54919">
    <property type="entry name" value="Nucleoside diphosphate kinase, NDK"/>
    <property type="match status" value="1"/>
</dbReference>
<feature type="binding site" evidence="7">
    <location>
        <position position="9"/>
    </location>
    <ligand>
        <name>ATP</name>
        <dbReference type="ChEBI" id="CHEBI:30616"/>
    </ligand>
</feature>
<evidence type="ECO:0000256" key="2">
    <source>
        <dbReference type="ARBA" id="ARBA00008142"/>
    </source>
</evidence>
<comment type="caution">
    <text evidence="10">The sequence shown here is derived from an EMBL/GenBank/DDBJ whole genome shotgun (WGS) entry which is preliminary data.</text>
</comment>